<dbReference type="GO" id="GO:0050667">
    <property type="term" value="P:homocysteine metabolic process"/>
    <property type="evidence" value="ECO:0007669"/>
    <property type="project" value="TreeGrafter"/>
</dbReference>
<dbReference type="Pfam" id="PF00809">
    <property type="entry name" value="Pterin_bind"/>
    <property type="match status" value="1"/>
</dbReference>
<evidence type="ECO:0000256" key="6">
    <source>
        <dbReference type="ARBA" id="ARBA00023285"/>
    </source>
</evidence>
<dbReference type="PANTHER" id="PTHR45833">
    <property type="entry name" value="METHIONINE SYNTHASE"/>
    <property type="match status" value="1"/>
</dbReference>
<keyword evidence="5" id="KW-0479">Metal-binding</keyword>
<dbReference type="AlphaFoldDB" id="C8W5H6"/>
<dbReference type="KEGG" id="dae:Dtox_1276"/>
<dbReference type="GO" id="GO:0046872">
    <property type="term" value="F:metal ion binding"/>
    <property type="evidence" value="ECO:0007669"/>
    <property type="project" value="UniProtKB-KW"/>
</dbReference>
<dbReference type="Gene3D" id="3.20.20.20">
    <property type="entry name" value="Dihydropteroate synthase-like"/>
    <property type="match status" value="1"/>
</dbReference>
<dbReference type="SUPFAM" id="SSF51717">
    <property type="entry name" value="Dihydropteroate synthetase-like"/>
    <property type="match status" value="1"/>
</dbReference>
<dbReference type="OrthoDB" id="358252at2"/>
<feature type="domain" description="Pterin-binding" evidence="7">
    <location>
        <begin position="1"/>
        <end position="248"/>
    </location>
</feature>
<sequence>MIIIGERINGMFVDIREAIQAKDPKPIQEWAVKQEEAGAHILDINTGASVMKDEQPAVMEWLVKLAQEVSKLPVAIDSTNPIAIEAGLKAARGKAMINSTTAEQAKMDLYMPMAAKYNAQIIGLAMNEKGVPKTADDRAALAMELVVNADMNGIPMQDLFIDPLALPCNVAQEHAPEVLAALRQIKMLASPAPMTTLGLSNVSQRCTNRPLINRTFLVMCMACGLDSAIVDANDNDLVDAAAAANVLLNKDIYCDSYLKTFRQR</sequence>
<name>C8W5H6_DESAS</name>
<dbReference type="HOGENOM" id="CLU_070996_0_0_9"/>
<proteinExistence type="inferred from homology"/>
<protein>
    <submittedName>
        <fullName evidence="8">Dihydropteroate synthase DHPS</fullName>
    </submittedName>
</protein>
<gene>
    <name evidence="8" type="ordered locus">Dtox_1276</name>
</gene>
<dbReference type="Proteomes" id="UP000002217">
    <property type="component" value="Chromosome"/>
</dbReference>
<evidence type="ECO:0000259" key="7">
    <source>
        <dbReference type="PROSITE" id="PS50972"/>
    </source>
</evidence>
<keyword evidence="2" id="KW-0489">Methyltransferase</keyword>
<dbReference type="STRING" id="485916.Dtox_1276"/>
<keyword evidence="6" id="KW-0170">Cobalt</keyword>
<keyword evidence="3" id="KW-0846">Cobalamin</keyword>
<evidence type="ECO:0000256" key="2">
    <source>
        <dbReference type="ARBA" id="ARBA00022603"/>
    </source>
</evidence>
<comment type="similarity">
    <text evidence="1">Belongs to the vitamin-B12 dependent methionine synthase family.</text>
</comment>
<evidence type="ECO:0000256" key="4">
    <source>
        <dbReference type="ARBA" id="ARBA00022679"/>
    </source>
</evidence>
<dbReference type="InterPro" id="IPR050554">
    <property type="entry name" value="Met_Synthase/Corrinoid"/>
</dbReference>
<dbReference type="InterPro" id="IPR011005">
    <property type="entry name" value="Dihydropteroate_synth-like_sf"/>
</dbReference>
<dbReference type="NCBIfam" id="NF005719">
    <property type="entry name" value="PRK07535.1"/>
    <property type="match status" value="1"/>
</dbReference>
<dbReference type="GO" id="GO:0031419">
    <property type="term" value="F:cobalamin binding"/>
    <property type="evidence" value="ECO:0007669"/>
    <property type="project" value="UniProtKB-KW"/>
</dbReference>
<keyword evidence="4" id="KW-0808">Transferase</keyword>
<evidence type="ECO:0000256" key="5">
    <source>
        <dbReference type="ARBA" id="ARBA00022723"/>
    </source>
</evidence>
<accession>C8W5H6</accession>
<dbReference type="PROSITE" id="PS50972">
    <property type="entry name" value="PTERIN_BINDING"/>
    <property type="match status" value="1"/>
</dbReference>
<dbReference type="eggNOG" id="COG1410">
    <property type="taxonomic scope" value="Bacteria"/>
</dbReference>
<evidence type="ECO:0000313" key="8">
    <source>
        <dbReference type="EMBL" id="ACV62158.1"/>
    </source>
</evidence>
<dbReference type="PANTHER" id="PTHR45833:SF1">
    <property type="entry name" value="METHIONINE SYNTHASE"/>
    <property type="match status" value="1"/>
</dbReference>
<evidence type="ECO:0000313" key="9">
    <source>
        <dbReference type="Proteomes" id="UP000002217"/>
    </source>
</evidence>
<dbReference type="GO" id="GO:0046653">
    <property type="term" value="P:tetrahydrofolate metabolic process"/>
    <property type="evidence" value="ECO:0007669"/>
    <property type="project" value="TreeGrafter"/>
</dbReference>
<dbReference type="GO" id="GO:0032259">
    <property type="term" value="P:methylation"/>
    <property type="evidence" value="ECO:0007669"/>
    <property type="project" value="UniProtKB-KW"/>
</dbReference>
<dbReference type="GO" id="GO:0005829">
    <property type="term" value="C:cytosol"/>
    <property type="evidence" value="ECO:0007669"/>
    <property type="project" value="TreeGrafter"/>
</dbReference>
<dbReference type="EMBL" id="CP001720">
    <property type="protein sequence ID" value="ACV62158.1"/>
    <property type="molecule type" value="Genomic_DNA"/>
</dbReference>
<dbReference type="RefSeq" id="WP_015756873.1">
    <property type="nucleotide sequence ID" value="NC_013216.1"/>
</dbReference>
<dbReference type="InterPro" id="IPR000489">
    <property type="entry name" value="Pterin-binding_dom"/>
</dbReference>
<dbReference type="GO" id="GO:0008705">
    <property type="term" value="F:methionine synthase activity"/>
    <property type="evidence" value="ECO:0007669"/>
    <property type="project" value="TreeGrafter"/>
</dbReference>
<organism evidence="8 9">
    <name type="scientific">Desulfofarcimen acetoxidans (strain ATCC 49208 / DSM 771 / KCTC 5769 / VKM B-1644 / 5575)</name>
    <name type="common">Desulfotomaculum acetoxidans</name>
    <dbReference type="NCBI Taxonomy" id="485916"/>
    <lineage>
        <taxon>Bacteria</taxon>
        <taxon>Bacillati</taxon>
        <taxon>Bacillota</taxon>
        <taxon>Clostridia</taxon>
        <taxon>Eubacteriales</taxon>
        <taxon>Peptococcaceae</taxon>
        <taxon>Desulfofarcimen</taxon>
    </lineage>
</organism>
<evidence type="ECO:0000256" key="1">
    <source>
        <dbReference type="ARBA" id="ARBA00010398"/>
    </source>
</evidence>
<keyword evidence="9" id="KW-1185">Reference proteome</keyword>
<evidence type="ECO:0000256" key="3">
    <source>
        <dbReference type="ARBA" id="ARBA00022628"/>
    </source>
</evidence>
<reference evidence="8 9" key="1">
    <citation type="journal article" date="2009" name="Stand. Genomic Sci.">
        <title>Complete genome sequence of Desulfotomaculum acetoxidans type strain (5575).</title>
        <authorList>
            <person name="Spring S."/>
            <person name="Lapidus A."/>
            <person name="Schroder M."/>
            <person name="Gleim D."/>
            <person name="Sims D."/>
            <person name="Meincke L."/>
            <person name="Glavina Del Rio T."/>
            <person name="Tice H."/>
            <person name="Copeland A."/>
            <person name="Cheng J.F."/>
            <person name="Lucas S."/>
            <person name="Chen F."/>
            <person name="Nolan M."/>
            <person name="Bruce D."/>
            <person name="Goodwin L."/>
            <person name="Pitluck S."/>
            <person name="Ivanova N."/>
            <person name="Mavromatis K."/>
            <person name="Mikhailova N."/>
            <person name="Pati A."/>
            <person name="Chen A."/>
            <person name="Palaniappan K."/>
            <person name="Land M."/>
            <person name="Hauser L."/>
            <person name="Chang Y.J."/>
            <person name="Jeffries C.D."/>
            <person name="Chain P."/>
            <person name="Saunders E."/>
            <person name="Brettin T."/>
            <person name="Detter J.C."/>
            <person name="Goker M."/>
            <person name="Bristow J."/>
            <person name="Eisen J.A."/>
            <person name="Markowitz V."/>
            <person name="Hugenholtz P."/>
            <person name="Kyrpides N.C."/>
            <person name="Klenk H.P."/>
            <person name="Han C."/>
        </authorList>
    </citation>
    <scope>NUCLEOTIDE SEQUENCE [LARGE SCALE GENOMIC DNA]</scope>
    <source>
        <strain evidence="9">ATCC 49208 / DSM 771 / VKM B-1644</strain>
    </source>
</reference>